<dbReference type="AlphaFoldDB" id="A0AAD9QFM8"/>
<comment type="caution">
    <text evidence="1">The sequence shown here is derived from an EMBL/GenBank/DDBJ whole genome shotgun (WGS) entry which is preliminary data.</text>
</comment>
<name>A0AAD9QFM8_ACRCE</name>
<dbReference type="EMBL" id="JARQWQ010000036">
    <property type="protein sequence ID" value="KAK2560411.1"/>
    <property type="molecule type" value="Genomic_DNA"/>
</dbReference>
<gene>
    <name evidence="1" type="ORF">P5673_016753</name>
</gene>
<proteinExistence type="predicted"/>
<reference evidence="1" key="2">
    <citation type="journal article" date="2023" name="Science">
        <title>Genomic signatures of disease resistance in endangered staghorn corals.</title>
        <authorList>
            <person name="Vollmer S.V."/>
            <person name="Selwyn J.D."/>
            <person name="Despard B.A."/>
            <person name="Roesel C.L."/>
        </authorList>
    </citation>
    <scope>NUCLEOTIDE SEQUENCE</scope>
    <source>
        <strain evidence="1">K2</strain>
    </source>
</reference>
<accession>A0AAD9QFM8</accession>
<reference evidence="1" key="1">
    <citation type="journal article" date="2023" name="G3 (Bethesda)">
        <title>Whole genome assembly and annotation of the endangered Caribbean coral Acropora cervicornis.</title>
        <authorList>
            <person name="Selwyn J.D."/>
            <person name="Vollmer S.V."/>
        </authorList>
    </citation>
    <scope>NUCLEOTIDE SEQUENCE</scope>
    <source>
        <strain evidence="1">K2</strain>
    </source>
</reference>
<sequence length="182" mass="21105">MCARRDILKLANWCNESTSRRFDLRSAEPEAFNAVRSCLKSKDDWKIKFRDLCEETYTCLWKSLLRIKKLDEALFAAERGRAQTLSDRLLIQYQLPAPLSAASMDPKETISRLSIEISPVHLKCSLLQVLQEGKEIELFQITLSAIQTPTTYILHGNKSKRPRKAHKSLYWRSAHRPNFQLN</sequence>
<dbReference type="Proteomes" id="UP001249851">
    <property type="component" value="Unassembled WGS sequence"/>
</dbReference>
<organism evidence="1 2">
    <name type="scientific">Acropora cervicornis</name>
    <name type="common">Staghorn coral</name>
    <dbReference type="NCBI Taxonomy" id="6130"/>
    <lineage>
        <taxon>Eukaryota</taxon>
        <taxon>Metazoa</taxon>
        <taxon>Cnidaria</taxon>
        <taxon>Anthozoa</taxon>
        <taxon>Hexacorallia</taxon>
        <taxon>Scleractinia</taxon>
        <taxon>Astrocoeniina</taxon>
        <taxon>Acroporidae</taxon>
        <taxon>Acropora</taxon>
    </lineage>
</organism>
<protein>
    <submittedName>
        <fullName evidence="1">Uncharacterized protein</fullName>
    </submittedName>
</protein>
<evidence type="ECO:0000313" key="1">
    <source>
        <dbReference type="EMBL" id="KAK2560411.1"/>
    </source>
</evidence>
<keyword evidence="2" id="KW-1185">Reference proteome</keyword>
<evidence type="ECO:0000313" key="2">
    <source>
        <dbReference type="Proteomes" id="UP001249851"/>
    </source>
</evidence>